<comment type="caution">
    <text evidence="2">The sequence shown here is derived from an EMBL/GenBank/DDBJ whole genome shotgun (WGS) entry which is preliminary data.</text>
</comment>
<name>A0ABW1RKL6_9LACO</name>
<dbReference type="Pfam" id="PF13460">
    <property type="entry name" value="NAD_binding_10"/>
    <property type="match status" value="1"/>
</dbReference>
<evidence type="ECO:0000313" key="3">
    <source>
        <dbReference type="Proteomes" id="UP001596288"/>
    </source>
</evidence>
<dbReference type="InterPro" id="IPR051606">
    <property type="entry name" value="Polyketide_Oxido-like"/>
</dbReference>
<dbReference type="InterPro" id="IPR036291">
    <property type="entry name" value="NAD(P)-bd_dom_sf"/>
</dbReference>
<dbReference type="RefSeq" id="WP_137610971.1">
    <property type="nucleotide sequence ID" value="NZ_BJDF01000005.1"/>
</dbReference>
<dbReference type="Proteomes" id="UP001596288">
    <property type="component" value="Unassembled WGS sequence"/>
</dbReference>
<dbReference type="PANTHER" id="PTHR43355:SF2">
    <property type="entry name" value="FLAVIN REDUCTASE (NADPH)"/>
    <property type="match status" value="1"/>
</dbReference>
<protein>
    <submittedName>
        <fullName evidence="2">NAD(P)-dependent oxidoreductase</fullName>
    </submittedName>
</protein>
<feature type="domain" description="NAD(P)-binding" evidence="1">
    <location>
        <begin position="7"/>
        <end position="199"/>
    </location>
</feature>
<evidence type="ECO:0000259" key="1">
    <source>
        <dbReference type="Pfam" id="PF13460"/>
    </source>
</evidence>
<sequence>MKIAVIGAFGKTGRAVIKETQSRGHEVLAIAHKNHEEIDLSVEQLLIKDIMDLTTNDLKGVDAVVDAISAWTPETFYVHTDGISHLANILKGTNIRYLKVGGAGTLFINSEHTKMLKDRSNYPKDWLPLADVLVESLRRLRSYSDIRWTYVTPAFNYDPEGIRTGKYQVDGEEYRAKDDSKNYISYADYAVGMLDIIEHESYIRQRITLVGNK</sequence>
<keyword evidence="3" id="KW-1185">Reference proteome</keyword>
<gene>
    <name evidence="2" type="ORF">ACFQAV_03855</name>
</gene>
<dbReference type="Gene3D" id="3.40.50.720">
    <property type="entry name" value="NAD(P)-binding Rossmann-like Domain"/>
    <property type="match status" value="1"/>
</dbReference>
<proteinExistence type="predicted"/>
<dbReference type="PANTHER" id="PTHR43355">
    <property type="entry name" value="FLAVIN REDUCTASE (NADPH)"/>
    <property type="match status" value="1"/>
</dbReference>
<dbReference type="EMBL" id="JBHSSF010000010">
    <property type="protein sequence ID" value="MFC6175955.1"/>
    <property type="molecule type" value="Genomic_DNA"/>
</dbReference>
<dbReference type="InterPro" id="IPR016040">
    <property type="entry name" value="NAD(P)-bd_dom"/>
</dbReference>
<dbReference type="SUPFAM" id="SSF51735">
    <property type="entry name" value="NAD(P)-binding Rossmann-fold domains"/>
    <property type="match status" value="1"/>
</dbReference>
<reference evidence="3" key="1">
    <citation type="journal article" date="2019" name="Int. J. Syst. Evol. Microbiol.">
        <title>The Global Catalogue of Microorganisms (GCM) 10K type strain sequencing project: providing services to taxonomists for standard genome sequencing and annotation.</title>
        <authorList>
            <consortium name="The Broad Institute Genomics Platform"/>
            <consortium name="The Broad Institute Genome Sequencing Center for Infectious Disease"/>
            <person name="Wu L."/>
            <person name="Ma J."/>
        </authorList>
    </citation>
    <scope>NUCLEOTIDE SEQUENCE [LARGE SCALE GENOMIC DNA]</scope>
    <source>
        <strain evidence="3">CCM 8927</strain>
    </source>
</reference>
<accession>A0ABW1RKL6</accession>
<evidence type="ECO:0000313" key="2">
    <source>
        <dbReference type="EMBL" id="MFC6175955.1"/>
    </source>
</evidence>
<organism evidence="2 3">
    <name type="scientific">Companilactobacillus huachuanensis</name>
    <dbReference type="NCBI Taxonomy" id="2559914"/>
    <lineage>
        <taxon>Bacteria</taxon>
        <taxon>Bacillati</taxon>
        <taxon>Bacillota</taxon>
        <taxon>Bacilli</taxon>
        <taxon>Lactobacillales</taxon>
        <taxon>Lactobacillaceae</taxon>
        <taxon>Companilactobacillus</taxon>
    </lineage>
</organism>